<dbReference type="AlphaFoldDB" id="A0A0B5XCF2"/>
<dbReference type="EMBL" id="SCLP01000009">
    <property type="protein sequence ID" value="TFF45275.1"/>
    <property type="molecule type" value="Genomic_DNA"/>
</dbReference>
<evidence type="ECO:0000313" key="4">
    <source>
        <dbReference type="EMBL" id="TFF45275.1"/>
    </source>
</evidence>
<evidence type="ECO:0000313" key="5">
    <source>
        <dbReference type="Proteomes" id="UP000031876"/>
    </source>
</evidence>
<sequence>MYPTEYIQFLIHFHGDYDYFECHEILEEYWKTKPRGNRDNYLVGLIQIAVSLYHHRRSNWNGAEKMMKSAITILEKNSAHLLRLGINEAQLLFLLKDKLQSIQKKEGFTPLFLPLSDIALEKQCIELCEKQNLPWKDVNAISNEYIVHKHTLRDRTEVIAERNEQLQKRKQR</sequence>
<dbReference type="Proteomes" id="UP000031876">
    <property type="component" value="Chromosome"/>
</dbReference>
<evidence type="ECO:0000313" key="3">
    <source>
        <dbReference type="EMBL" id="RVU63723.1"/>
    </source>
</evidence>
<dbReference type="Gene3D" id="1.10.3450.10">
    <property type="entry name" value="TTHA0068-like"/>
    <property type="match status" value="1"/>
</dbReference>
<dbReference type="Proteomes" id="UP000501107">
    <property type="component" value="Chromosome"/>
</dbReference>
<dbReference type="OMA" id="TRDYFEC"/>
<dbReference type="EMBL" id="LDER01000178">
    <property type="protein sequence ID" value="RVU63723.1"/>
    <property type="molecule type" value="Genomic_DNA"/>
</dbReference>
<proteinExistence type="predicted"/>
<dbReference type="EMBL" id="CP053980">
    <property type="protein sequence ID" value="QKH23732.1"/>
    <property type="molecule type" value="Genomic_DNA"/>
</dbReference>
<dbReference type="InterPro" id="IPR005500">
    <property type="entry name" value="DUF309"/>
</dbReference>
<dbReference type="Proteomes" id="UP000286687">
    <property type="component" value="Unassembled WGS sequence"/>
</dbReference>
<evidence type="ECO:0000313" key="7">
    <source>
        <dbReference type="Proteomes" id="UP000297630"/>
    </source>
</evidence>
<reference evidence="4 7" key="3">
    <citation type="submission" date="2019-01" db="EMBL/GenBank/DDBJ databases">
        <title>Draft genome sequence of Bacillus sp. DPC6431.</title>
        <authorList>
            <person name="Arbulu S."/>
            <person name="Murphy K."/>
            <person name="O'Sullivan O."/>
            <person name="Rea M.C."/>
            <person name="Hill C."/>
            <person name="Ross R.P."/>
        </authorList>
    </citation>
    <scope>NUCLEOTIDE SEQUENCE [LARGE SCALE GENOMIC DNA]</scope>
    <source>
        <strain evidence="4 7">DPC6431</strain>
    </source>
</reference>
<protein>
    <submittedName>
        <fullName evidence="4">DUF309 domain-containing protein</fullName>
    </submittedName>
</protein>
<accession>A0A0B5XCF2</accession>
<organism evidence="4 7">
    <name type="scientific">Bacillus thuringiensis</name>
    <dbReference type="NCBI Taxonomy" id="1428"/>
    <lineage>
        <taxon>Bacteria</taxon>
        <taxon>Bacillati</taxon>
        <taxon>Bacillota</taxon>
        <taxon>Bacilli</taxon>
        <taxon>Bacillales</taxon>
        <taxon>Bacillaceae</taxon>
        <taxon>Bacillus</taxon>
        <taxon>Bacillus cereus group</taxon>
    </lineage>
</organism>
<evidence type="ECO:0000313" key="2">
    <source>
        <dbReference type="EMBL" id="QKH23732.1"/>
    </source>
</evidence>
<dbReference type="PANTHER" id="PTHR34796:SF1">
    <property type="entry name" value="EXPRESSED PROTEIN"/>
    <property type="match status" value="1"/>
</dbReference>
<name>A0A0B5XCF2_BACTU</name>
<dbReference type="InterPro" id="IPR023203">
    <property type="entry name" value="TTHA0068_sf"/>
</dbReference>
<reference evidence="2 8" key="4">
    <citation type="submission" date="2020-05" db="EMBL/GenBank/DDBJ databases">
        <title>FDA dAtabase for Regulatory Grade micrObial Sequences (FDA-ARGOS): Supporting development and validation of Infectious Disease Dx tests.</title>
        <authorList>
            <person name="Nelson B."/>
            <person name="Plummer A."/>
            <person name="Tallon L."/>
            <person name="Sadzewicz L."/>
            <person name="Zhao X."/>
            <person name="Vavikolanu K."/>
            <person name="Mehta A."/>
            <person name="Aluvathingal J."/>
            <person name="Nadendla S."/>
            <person name="Myers T."/>
            <person name="Yan Y."/>
            <person name="Sichtig H."/>
        </authorList>
    </citation>
    <scope>NUCLEOTIDE SEQUENCE [LARGE SCALE GENOMIC DNA]</scope>
    <source>
        <strain evidence="2 8">FDAARGOS_795</strain>
    </source>
</reference>
<dbReference type="Proteomes" id="UP000297630">
    <property type="component" value="Unassembled WGS sequence"/>
</dbReference>
<dbReference type="PANTHER" id="PTHR34796">
    <property type="entry name" value="EXPRESSED PROTEIN"/>
    <property type="match status" value="1"/>
</dbReference>
<dbReference type="Pfam" id="PF03745">
    <property type="entry name" value="DUF309"/>
    <property type="match status" value="1"/>
</dbReference>
<dbReference type="KEGG" id="btw:BF38_5232"/>
<gene>
    <name evidence="1" type="ORF">BF38_5232</name>
    <name evidence="3" type="ORF">BM74_13465</name>
    <name evidence="4" type="ORF">EQ803_19270</name>
    <name evidence="2" type="ORF">FOC89_06880</name>
</gene>
<reference evidence="1 5" key="1">
    <citation type="journal article" date="2015" name="Genome Announc.">
        <title>Complete genome sequences for 35 biothreat assay-relevant bacillus species.</title>
        <authorList>
            <person name="Johnson S.L."/>
            <person name="Daligault H.E."/>
            <person name="Davenport K.W."/>
            <person name="Jaissle J."/>
            <person name="Frey K.G."/>
            <person name="Ladner J.T."/>
            <person name="Broomall S.M."/>
            <person name="Bishop-Lilly K.A."/>
            <person name="Bruce D.C."/>
            <person name="Gibbons H.S."/>
            <person name="Coyne S.R."/>
            <person name="Lo C.C."/>
            <person name="Meincke L."/>
            <person name="Munk A.C."/>
            <person name="Koroleva G.I."/>
            <person name="Rosenzweig C.N."/>
            <person name="Palacios G.F."/>
            <person name="Redden C.L."/>
            <person name="Minogue T.D."/>
            <person name="Chain P.S."/>
        </authorList>
    </citation>
    <scope>NUCLEOTIDE SEQUENCE [LARGE SCALE GENOMIC DNA]</scope>
    <source>
        <strain evidence="1 5">HD1011</strain>
    </source>
</reference>
<dbReference type="RefSeq" id="WP_000283602.1">
    <property type="nucleotide sequence ID" value="NZ_CP009335.1"/>
</dbReference>
<dbReference type="EMBL" id="CP009335">
    <property type="protein sequence ID" value="AJG78878.1"/>
    <property type="molecule type" value="Genomic_DNA"/>
</dbReference>
<evidence type="ECO:0000313" key="6">
    <source>
        <dbReference type="Proteomes" id="UP000286687"/>
    </source>
</evidence>
<reference evidence="3 6" key="2">
    <citation type="submission" date="2018-01" db="EMBL/GenBank/DDBJ databases">
        <title>Complete genome sequence of G25-42.</title>
        <authorList>
            <person name="Zheng Z."/>
            <person name="Sun M."/>
        </authorList>
    </citation>
    <scope>NUCLEOTIDE SEQUENCE [LARGE SCALE GENOMIC DNA]</scope>
    <source>
        <strain evidence="3 6">G25-42</strain>
    </source>
</reference>
<dbReference type="SUPFAM" id="SSF140663">
    <property type="entry name" value="TTHA0068-like"/>
    <property type="match status" value="1"/>
</dbReference>
<evidence type="ECO:0000313" key="8">
    <source>
        <dbReference type="Proteomes" id="UP000501107"/>
    </source>
</evidence>
<evidence type="ECO:0000313" key="1">
    <source>
        <dbReference type="EMBL" id="AJG78878.1"/>
    </source>
</evidence>